<dbReference type="Proteomes" id="UP000815325">
    <property type="component" value="Unassembled WGS sequence"/>
</dbReference>
<reference evidence="2" key="1">
    <citation type="submission" date="2017-08" db="EMBL/GenBank/DDBJ databases">
        <authorList>
            <person name="Polle J.E."/>
            <person name="Barry K."/>
            <person name="Cushman J."/>
            <person name="Schmutz J."/>
            <person name="Tran D."/>
            <person name="Hathwaick L.T."/>
            <person name="Yim W.C."/>
            <person name="Jenkins J."/>
            <person name="Mckie-Krisberg Z.M."/>
            <person name="Prochnik S."/>
            <person name="Lindquist E."/>
            <person name="Dockter R.B."/>
            <person name="Adam C."/>
            <person name="Molina H."/>
            <person name="Bunkerborg J."/>
            <person name="Jin E."/>
            <person name="Buchheim M."/>
            <person name="Magnuson J."/>
        </authorList>
    </citation>
    <scope>NUCLEOTIDE SEQUENCE</scope>
    <source>
        <strain evidence="2">CCAP 19/18</strain>
    </source>
</reference>
<proteinExistence type="predicted"/>
<protein>
    <submittedName>
        <fullName evidence="2">Uncharacterized protein</fullName>
    </submittedName>
</protein>
<feature type="compositionally biased region" description="Low complexity" evidence="1">
    <location>
        <begin position="204"/>
        <end position="235"/>
    </location>
</feature>
<name>A0ABQ7H200_DUNSA</name>
<dbReference type="EMBL" id="MU069501">
    <property type="protein sequence ID" value="KAF5840863.1"/>
    <property type="molecule type" value="Genomic_DNA"/>
</dbReference>
<evidence type="ECO:0000256" key="1">
    <source>
        <dbReference type="SAM" id="MobiDB-lite"/>
    </source>
</evidence>
<feature type="compositionally biased region" description="Polar residues" evidence="1">
    <location>
        <begin position="143"/>
        <end position="165"/>
    </location>
</feature>
<evidence type="ECO:0000313" key="3">
    <source>
        <dbReference type="Proteomes" id="UP000815325"/>
    </source>
</evidence>
<feature type="compositionally biased region" description="Low complexity" evidence="1">
    <location>
        <begin position="17"/>
        <end position="28"/>
    </location>
</feature>
<feature type="region of interest" description="Disordered" evidence="1">
    <location>
        <begin position="204"/>
        <end position="282"/>
    </location>
</feature>
<feature type="region of interest" description="Disordered" evidence="1">
    <location>
        <begin position="9"/>
        <end position="49"/>
    </location>
</feature>
<feature type="region of interest" description="Disordered" evidence="1">
    <location>
        <begin position="143"/>
        <end position="188"/>
    </location>
</feature>
<feature type="non-terminal residue" evidence="2">
    <location>
        <position position="1"/>
    </location>
</feature>
<feature type="compositionally biased region" description="Low complexity" evidence="1">
    <location>
        <begin position="254"/>
        <end position="276"/>
    </location>
</feature>
<keyword evidence="3" id="KW-1185">Reference proteome</keyword>
<accession>A0ABQ7H200</accession>
<gene>
    <name evidence="2" type="ORF">DUNSADRAFT_15231</name>
</gene>
<organism evidence="2 3">
    <name type="scientific">Dunaliella salina</name>
    <name type="common">Green alga</name>
    <name type="synonym">Protococcus salinus</name>
    <dbReference type="NCBI Taxonomy" id="3046"/>
    <lineage>
        <taxon>Eukaryota</taxon>
        <taxon>Viridiplantae</taxon>
        <taxon>Chlorophyta</taxon>
        <taxon>core chlorophytes</taxon>
        <taxon>Chlorophyceae</taxon>
        <taxon>CS clade</taxon>
        <taxon>Chlamydomonadales</taxon>
        <taxon>Dunaliellaceae</taxon>
        <taxon>Dunaliella</taxon>
    </lineage>
</organism>
<sequence>CHLAAYQLRQRRAASGHHSPSSIFSIPHQHPRHRPIATGIRSKRRRRSPSSLAAMIASLKLTPVKMTANLKLPPTKPPGNVPYGVGGGSFAPLPAGMAFVGGGQGGSGLQAPLPGDLAAMLENSGLAAIAAAAAAAAAAAIASSGNGQPGGQATNGRPLTSTGSRTAPLKPQPYEQGPATAPLPGNIDPSAAAAAAAVVAGAQVPLPGGQPKPSSSSSLPGGQPKPSPSASQPSGQPKPTPAVPPTRGQAKPMPSASLPSGQPSSSSGAANSQAGLQQGGCG</sequence>
<evidence type="ECO:0000313" key="2">
    <source>
        <dbReference type="EMBL" id="KAF5840863.1"/>
    </source>
</evidence>
<comment type="caution">
    <text evidence="2">The sequence shown here is derived from an EMBL/GenBank/DDBJ whole genome shotgun (WGS) entry which is preliminary data.</text>
</comment>
<feature type="compositionally biased region" description="Basic residues" evidence="1">
    <location>
        <begin position="29"/>
        <end position="48"/>
    </location>
</feature>